<protein>
    <submittedName>
        <fullName evidence="2">Phosphoesterase-like protein</fullName>
    </submittedName>
</protein>
<gene>
    <name evidence="2" type="ORF">MSZNOR_1028</name>
</gene>
<name>A0ABM9HYH3_9GAMM</name>
<evidence type="ECO:0000259" key="1">
    <source>
        <dbReference type="PROSITE" id="PS51462"/>
    </source>
</evidence>
<dbReference type="Gene3D" id="3.90.79.10">
    <property type="entry name" value="Nucleoside Triphosphate Pyrophosphohydrolase"/>
    <property type="match status" value="1"/>
</dbReference>
<feature type="domain" description="Nudix hydrolase" evidence="1">
    <location>
        <begin position="1"/>
        <end position="189"/>
    </location>
</feature>
<dbReference type="InterPro" id="IPR000086">
    <property type="entry name" value="NUDIX_hydrolase_dom"/>
</dbReference>
<reference evidence="2 3" key="1">
    <citation type="submission" date="2023-03" db="EMBL/GenBank/DDBJ databases">
        <authorList>
            <person name="Pearce D."/>
        </authorList>
    </citation>
    <scope>NUCLEOTIDE SEQUENCE [LARGE SCALE GENOMIC DNA]</scope>
    <source>
        <strain evidence="2">Msz</strain>
    </source>
</reference>
<accession>A0ABM9HYH3</accession>
<dbReference type="SUPFAM" id="SSF55811">
    <property type="entry name" value="Nudix"/>
    <property type="match status" value="1"/>
</dbReference>
<organism evidence="2 3">
    <name type="scientific">Methylocaldum szegediense</name>
    <dbReference type="NCBI Taxonomy" id="73780"/>
    <lineage>
        <taxon>Bacteria</taxon>
        <taxon>Pseudomonadati</taxon>
        <taxon>Pseudomonadota</taxon>
        <taxon>Gammaproteobacteria</taxon>
        <taxon>Methylococcales</taxon>
        <taxon>Methylococcaceae</taxon>
        <taxon>Methylocaldum</taxon>
    </lineage>
</organism>
<dbReference type="PROSITE" id="PS51462">
    <property type="entry name" value="NUDIX"/>
    <property type="match status" value="1"/>
</dbReference>
<dbReference type="InterPro" id="IPR015797">
    <property type="entry name" value="NUDIX_hydrolase-like_dom_sf"/>
</dbReference>
<proteinExistence type="predicted"/>
<dbReference type="EMBL" id="OX458333">
    <property type="protein sequence ID" value="CAI8770872.1"/>
    <property type="molecule type" value="Genomic_DNA"/>
</dbReference>
<sequence>MSPRILVVPRAAWLPLPGTGAWRLSDWPYPSEWTWRPRSDAETDERFLQIIPYALLRNRSGDIWCYARNGGDARLQDRFSAGVGGHIDETDAAESIGTMAERALLRELREELQLQSKIDVPEPAAWIYEELSAVGRVHIGLLYVLCWREDGPPQPVEGQGLKGIGFVPAERIMDDLRFELWSRFAADFLIRNSV</sequence>
<evidence type="ECO:0000313" key="2">
    <source>
        <dbReference type="EMBL" id="CAI8770872.1"/>
    </source>
</evidence>
<keyword evidence="3" id="KW-1185">Reference proteome</keyword>
<dbReference type="RefSeq" id="WP_051332073.1">
    <property type="nucleotide sequence ID" value="NZ_OX458333.1"/>
</dbReference>
<dbReference type="Proteomes" id="UP001162030">
    <property type="component" value="Chromosome"/>
</dbReference>
<evidence type="ECO:0000313" key="3">
    <source>
        <dbReference type="Proteomes" id="UP001162030"/>
    </source>
</evidence>